<keyword evidence="1" id="KW-0472">Membrane</keyword>
<dbReference type="Proteomes" id="UP000320244">
    <property type="component" value="Unassembled WGS sequence"/>
</dbReference>
<dbReference type="OrthoDB" id="7844666at2"/>
<sequence>MDVTFAQSAFPPLALGFFGLGTGYLIYGPQELLGWPKRDASVDRSTGVWGIWLPGFCQFVAGTILFVGLAWFQVFSKSPALYMAAFAFAAYGIHWFAIGYNRYQGNDARPNAGMCVGYATISAMGIVVFFAVGDWPVGLVFVGLLAIYICDFFASLGIKLGERGLGLFHLATGLWLLYCAFATAVNFSLGYTWPL</sequence>
<protein>
    <submittedName>
        <fullName evidence="2">Uncharacterized protein</fullName>
    </submittedName>
</protein>
<feature type="transmembrane region" description="Helical" evidence="1">
    <location>
        <begin position="48"/>
        <end position="74"/>
    </location>
</feature>
<feature type="transmembrane region" description="Helical" evidence="1">
    <location>
        <begin position="138"/>
        <end position="158"/>
    </location>
</feature>
<dbReference type="EMBL" id="VCQV01000032">
    <property type="protein sequence ID" value="TWP34011.1"/>
    <property type="molecule type" value="Genomic_DNA"/>
</dbReference>
<keyword evidence="3" id="KW-1185">Reference proteome</keyword>
<keyword evidence="1" id="KW-0812">Transmembrane</keyword>
<reference evidence="2 3" key="2">
    <citation type="submission" date="2019-08" db="EMBL/GenBank/DDBJ databases">
        <title>Jejuicoccus antrihumi gen. nov., sp. nov., a new member of the family Dermacoccaceae isolated from a cave.</title>
        <authorList>
            <person name="Schumann P."/>
            <person name="Kim I.S."/>
        </authorList>
    </citation>
    <scope>NUCLEOTIDE SEQUENCE [LARGE SCALE GENOMIC DNA]</scope>
    <source>
        <strain evidence="2 3">C5-26</strain>
    </source>
</reference>
<keyword evidence="1" id="KW-1133">Transmembrane helix</keyword>
<feature type="transmembrane region" description="Helical" evidence="1">
    <location>
        <begin position="6"/>
        <end position="27"/>
    </location>
</feature>
<reference evidence="2 3" key="1">
    <citation type="submission" date="2019-05" db="EMBL/GenBank/DDBJ databases">
        <authorList>
            <person name="Lee S.D."/>
        </authorList>
    </citation>
    <scope>NUCLEOTIDE SEQUENCE [LARGE SCALE GENOMIC DNA]</scope>
    <source>
        <strain evidence="2 3">C5-26</strain>
    </source>
</reference>
<gene>
    <name evidence="2" type="ORF">FGL98_18760</name>
</gene>
<organism evidence="2 3">
    <name type="scientific">Leekyejoonella antrihumi</name>
    <dbReference type="NCBI Taxonomy" id="1660198"/>
    <lineage>
        <taxon>Bacteria</taxon>
        <taxon>Bacillati</taxon>
        <taxon>Actinomycetota</taxon>
        <taxon>Actinomycetes</taxon>
        <taxon>Micrococcales</taxon>
        <taxon>Dermacoccaceae</taxon>
        <taxon>Leekyejoonella</taxon>
    </lineage>
</organism>
<name>A0A563DVJ9_9MICO</name>
<feature type="transmembrane region" description="Helical" evidence="1">
    <location>
        <begin position="112"/>
        <end position="132"/>
    </location>
</feature>
<feature type="transmembrane region" description="Helical" evidence="1">
    <location>
        <begin position="80"/>
        <end position="100"/>
    </location>
</feature>
<evidence type="ECO:0000256" key="1">
    <source>
        <dbReference type="SAM" id="Phobius"/>
    </source>
</evidence>
<evidence type="ECO:0000313" key="2">
    <source>
        <dbReference type="EMBL" id="TWP34011.1"/>
    </source>
</evidence>
<proteinExistence type="predicted"/>
<feature type="transmembrane region" description="Helical" evidence="1">
    <location>
        <begin position="165"/>
        <end position="189"/>
    </location>
</feature>
<evidence type="ECO:0000313" key="3">
    <source>
        <dbReference type="Proteomes" id="UP000320244"/>
    </source>
</evidence>
<accession>A0A563DVJ9</accession>
<dbReference type="AlphaFoldDB" id="A0A563DVJ9"/>
<comment type="caution">
    <text evidence="2">The sequence shown here is derived from an EMBL/GenBank/DDBJ whole genome shotgun (WGS) entry which is preliminary data.</text>
</comment>
<dbReference type="RefSeq" id="WP_146319325.1">
    <property type="nucleotide sequence ID" value="NZ_VCQV01000032.1"/>
</dbReference>